<dbReference type="PROSITE" id="PS50088">
    <property type="entry name" value="ANK_REPEAT"/>
    <property type="match status" value="6"/>
</dbReference>
<protein>
    <submittedName>
        <fullName evidence="4">Uncharacterized protein</fullName>
    </submittedName>
</protein>
<feature type="repeat" description="ANK" evidence="3">
    <location>
        <begin position="323"/>
        <end position="351"/>
    </location>
</feature>
<dbReference type="EMBL" id="MIKF01000279">
    <property type="protein sequence ID" value="RTE73084.1"/>
    <property type="molecule type" value="Genomic_DNA"/>
</dbReference>
<dbReference type="InterPro" id="IPR036770">
    <property type="entry name" value="Ankyrin_rpt-contain_sf"/>
</dbReference>
<dbReference type="AlphaFoldDB" id="A0A430LBL2"/>
<dbReference type="Proteomes" id="UP000287124">
    <property type="component" value="Unassembled WGS sequence"/>
</dbReference>
<feature type="repeat" description="ANK" evidence="3">
    <location>
        <begin position="585"/>
        <end position="620"/>
    </location>
</feature>
<dbReference type="PRINTS" id="PR01415">
    <property type="entry name" value="ANKYRIN"/>
</dbReference>
<proteinExistence type="predicted"/>
<dbReference type="InterPro" id="IPR002110">
    <property type="entry name" value="Ankyrin_rpt"/>
</dbReference>
<dbReference type="PANTHER" id="PTHR24198">
    <property type="entry name" value="ANKYRIN REPEAT AND PROTEIN KINASE DOMAIN-CONTAINING PROTEIN"/>
    <property type="match status" value="1"/>
</dbReference>
<comment type="caution">
    <text evidence="4">The sequence shown here is derived from an EMBL/GenBank/DDBJ whole genome shotgun (WGS) entry which is preliminary data.</text>
</comment>
<dbReference type="PANTHER" id="PTHR24198:SF190">
    <property type="entry name" value="DYNEIN HEAVY CHAIN 12, AXONEMAL-LIKE"/>
    <property type="match status" value="1"/>
</dbReference>
<dbReference type="SUPFAM" id="SSF48403">
    <property type="entry name" value="Ankyrin repeat"/>
    <property type="match status" value="3"/>
</dbReference>
<dbReference type="Gene3D" id="1.25.40.20">
    <property type="entry name" value="Ankyrin repeat-containing domain"/>
    <property type="match status" value="4"/>
</dbReference>
<name>A0A430LBL2_9HYPO</name>
<evidence type="ECO:0000313" key="5">
    <source>
        <dbReference type="Proteomes" id="UP000287124"/>
    </source>
</evidence>
<dbReference type="PROSITE" id="PS50297">
    <property type="entry name" value="ANK_REP_REGION"/>
    <property type="match status" value="3"/>
</dbReference>
<feature type="repeat" description="ANK" evidence="3">
    <location>
        <begin position="65"/>
        <end position="93"/>
    </location>
</feature>
<evidence type="ECO:0000256" key="1">
    <source>
        <dbReference type="ARBA" id="ARBA00022737"/>
    </source>
</evidence>
<keyword evidence="5" id="KW-1185">Reference proteome</keyword>
<evidence type="ECO:0000313" key="4">
    <source>
        <dbReference type="EMBL" id="RTE73084.1"/>
    </source>
</evidence>
<dbReference type="Pfam" id="PF12796">
    <property type="entry name" value="Ank_2"/>
    <property type="match status" value="3"/>
</dbReference>
<feature type="repeat" description="ANK" evidence="3">
    <location>
        <begin position="423"/>
        <end position="457"/>
    </location>
</feature>
<reference evidence="4 5" key="1">
    <citation type="submission" date="2017-06" db="EMBL/GenBank/DDBJ databases">
        <title>Comparative genomic analysis of Ambrosia Fusariam Clade fungi.</title>
        <authorList>
            <person name="Stajich J.E."/>
            <person name="Carrillo J."/>
            <person name="Kijimoto T."/>
            <person name="Eskalen A."/>
            <person name="O'Donnell K."/>
            <person name="Kasson M."/>
        </authorList>
    </citation>
    <scope>NUCLEOTIDE SEQUENCE [LARGE SCALE GENOMIC DNA]</scope>
    <source>
        <strain evidence="4 5">UCR1854</strain>
    </source>
</reference>
<keyword evidence="1" id="KW-0677">Repeat</keyword>
<organism evidence="4 5">
    <name type="scientific">Fusarium euwallaceae</name>
    <dbReference type="NCBI Taxonomy" id="1147111"/>
    <lineage>
        <taxon>Eukaryota</taxon>
        <taxon>Fungi</taxon>
        <taxon>Dikarya</taxon>
        <taxon>Ascomycota</taxon>
        <taxon>Pezizomycotina</taxon>
        <taxon>Sordariomycetes</taxon>
        <taxon>Hypocreomycetidae</taxon>
        <taxon>Hypocreales</taxon>
        <taxon>Nectriaceae</taxon>
        <taxon>Fusarium</taxon>
        <taxon>Fusarium solani species complex</taxon>
    </lineage>
</organism>
<gene>
    <name evidence="4" type="ORF">BHE90_012478</name>
</gene>
<accession>A0A430LBL2</accession>
<evidence type="ECO:0000256" key="3">
    <source>
        <dbReference type="PROSITE-ProRule" id="PRU00023"/>
    </source>
</evidence>
<evidence type="ECO:0000256" key="2">
    <source>
        <dbReference type="ARBA" id="ARBA00023043"/>
    </source>
</evidence>
<feature type="repeat" description="ANK" evidence="3">
    <location>
        <begin position="32"/>
        <end position="64"/>
    </location>
</feature>
<dbReference type="SMART" id="SM00248">
    <property type="entry name" value="ANK"/>
    <property type="match status" value="14"/>
</dbReference>
<sequence>MQMGMREWDFFSSPFDQFTTSQLCRRLLRGRTRSNSLHVACQRADINELNKLLEQQADLDVADEEGQTALHYALRSGSPEVVRALLEAGASPDPPCLPSPSKADLFFILFRLTKWIICYSVLAWIISKLGIDGSPVRDRSWGQLLVVELVAMMIFYILSQVTTVLGPCIGEAATSFRGNSEFMVLMLLDSGFRPQHRDMTLIWIDAAQKGYTGVCRRLADMGGDIDIQFEYPGSPYDPPLQISALLCACASSQADVVLLLLDAGADPALLDSWGRSCLLLTLISGDDTESSTMILKTLLSTGAVQHLNVNHFPEVSKKAFGWPLGIACERGRVHAVKTLLEFGADPNLQTATGWSVLHSACDKHFDNGIIPIIKLLLEHRVDVNAITTDSWTAIGRLCNAGISPEALDLLLEAGAEFEFGAGQNTPPLQIAARYDVSDGRLVELLLQRGADANALGGKFGSALLAALHKPRCSDMEPVVLKVVSSLLKSGANVNEAPPGLFTPILRAATQDWIQVVNLLFENEATVPPIKEVQLEGVSPRFQRRVIYVPILGYLDPFQYGMYELLLQHDASPNGDTDFNGMTGYRGKTILCYACSFSDPTVVKTARLLLDRGANPNGVDARERTPLQYAAYALSLEHVRMLLEHGAVPHSQETRDGSLWHSLCKGAARKRPYQARDLEEDFFEICKLFETKWSIDSIWTRDGSGRSCLHYLVELDDETFCLHGGRSTAATLIEKFLNLYGAKISPDVFLYEDTEGYTAFKIAARTGDEAVMNVLLSHISRLECNAAIMR</sequence>
<feature type="repeat" description="ANK" evidence="3">
    <location>
        <begin position="621"/>
        <end position="653"/>
    </location>
</feature>
<keyword evidence="2 3" id="KW-0040">ANK repeat</keyword>